<feature type="domain" description="MobA-like NTP transferase" evidence="9">
    <location>
        <begin position="9"/>
        <end position="165"/>
    </location>
</feature>
<sequence length="203" mass="21017">MAAPPKLMGVILAGGRSTRMGGGDKGLLPLGGKPVIAHVIARLHPQLPDLIINANGDPARFQPFGLPVVGDRIPGFKGPLAGLHATMRYAAGKGASHVVTTAADTPFLPPDLVSRLVTAAEVADIVLAASGGNVHPVAGLWPVALEADLAAFLNSGEKPGMRAWASRYRVAEADFPDNANAFFNINTPQDLARAAELLAKLKS</sequence>
<dbReference type="PANTHER" id="PTHR19136:SF81">
    <property type="entry name" value="MOLYBDENUM COFACTOR GUANYLYLTRANSFERASE"/>
    <property type="match status" value="1"/>
</dbReference>
<protein>
    <recommendedName>
        <fullName evidence="8">Molybdenum cofactor guanylyltransferase</fullName>
        <shortName evidence="8">MoCo guanylyltransferase</shortName>
        <ecNumber evidence="8">2.7.7.77</ecNumber>
    </recommendedName>
    <alternativeName>
        <fullName evidence="8">GTP:molybdopterin guanylyltransferase</fullName>
    </alternativeName>
    <alternativeName>
        <fullName evidence="8">Mo-MPT guanylyltransferase</fullName>
    </alternativeName>
    <alternativeName>
        <fullName evidence="8">Molybdopterin guanylyltransferase</fullName>
    </alternativeName>
    <alternativeName>
        <fullName evidence="8">Molybdopterin-guanine dinucleotide synthase</fullName>
        <shortName evidence="8">MGD synthase</shortName>
    </alternativeName>
</protein>
<keyword evidence="1 8" id="KW-0963">Cytoplasm</keyword>
<evidence type="ECO:0000313" key="10">
    <source>
        <dbReference type="EMBL" id="GGA92750.1"/>
    </source>
</evidence>
<comment type="caution">
    <text evidence="10">The sequence shown here is derived from an EMBL/GenBank/DDBJ whole genome shotgun (WGS) entry which is preliminary data.</text>
</comment>
<evidence type="ECO:0000313" key="11">
    <source>
        <dbReference type="Proteomes" id="UP000646478"/>
    </source>
</evidence>
<organism evidence="10 11">
    <name type="scientific">Brucella endophytica</name>
    <dbReference type="NCBI Taxonomy" id="1963359"/>
    <lineage>
        <taxon>Bacteria</taxon>
        <taxon>Pseudomonadati</taxon>
        <taxon>Pseudomonadota</taxon>
        <taxon>Alphaproteobacteria</taxon>
        <taxon>Hyphomicrobiales</taxon>
        <taxon>Brucellaceae</taxon>
        <taxon>Brucella/Ochrobactrum group</taxon>
        <taxon>Brucella</taxon>
    </lineage>
</organism>
<evidence type="ECO:0000256" key="8">
    <source>
        <dbReference type="HAMAP-Rule" id="MF_00316"/>
    </source>
</evidence>
<evidence type="ECO:0000256" key="6">
    <source>
        <dbReference type="ARBA" id="ARBA00023134"/>
    </source>
</evidence>
<proteinExistence type="inferred from homology"/>
<reference evidence="10" key="2">
    <citation type="submission" date="2020-09" db="EMBL/GenBank/DDBJ databases">
        <authorList>
            <person name="Sun Q."/>
            <person name="Zhou Y."/>
        </authorList>
    </citation>
    <scope>NUCLEOTIDE SEQUENCE</scope>
    <source>
        <strain evidence="10">CGMCC 1.15082</strain>
    </source>
</reference>
<dbReference type="GO" id="GO:0005525">
    <property type="term" value="F:GTP binding"/>
    <property type="evidence" value="ECO:0007669"/>
    <property type="project" value="UniProtKB-UniRule"/>
</dbReference>
<dbReference type="CDD" id="cd02503">
    <property type="entry name" value="MobA"/>
    <property type="match status" value="1"/>
</dbReference>
<dbReference type="NCBIfam" id="TIGR02665">
    <property type="entry name" value="molyb_mobA"/>
    <property type="match status" value="1"/>
</dbReference>
<dbReference type="Pfam" id="PF12804">
    <property type="entry name" value="NTP_transf_3"/>
    <property type="match status" value="1"/>
</dbReference>
<comment type="subunit">
    <text evidence="8">Monomer.</text>
</comment>
<keyword evidence="10" id="KW-0548">Nucleotidyltransferase</keyword>
<dbReference type="EC" id="2.7.7.77" evidence="8"/>
<keyword evidence="7 8" id="KW-0501">Molybdenum cofactor biosynthesis</keyword>
<comment type="domain">
    <text evidence="8">The N-terminal domain determines nucleotide recognition and specific binding, while the C-terminal domain determines the specific binding to the target protein.</text>
</comment>
<dbReference type="GO" id="GO:1902758">
    <property type="term" value="P:bis(molybdopterin guanine dinucleotide)molybdenum biosynthetic process"/>
    <property type="evidence" value="ECO:0007669"/>
    <property type="project" value="TreeGrafter"/>
</dbReference>
<evidence type="ECO:0000256" key="2">
    <source>
        <dbReference type="ARBA" id="ARBA00022679"/>
    </source>
</evidence>
<comment type="cofactor">
    <cofactor evidence="8">
        <name>Mg(2+)</name>
        <dbReference type="ChEBI" id="CHEBI:18420"/>
    </cofactor>
</comment>
<name>A0A916SBT1_9HYPH</name>
<evidence type="ECO:0000256" key="4">
    <source>
        <dbReference type="ARBA" id="ARBA00022741"/>
    </source>
</evidence>
<dbReference type="HAMAP" id="MF_00316">
    <property type="entry name" value="MobA"/>
    <property type="match status" value="1"/>
</dbReference>
<feature type="binding site" evidence="8">
    <location>
        <position position="71"/>
    </location>
    <ligand>
        <name>GTP</name>
        <dbReference type="ChEBI" id="CHEBI:37565"/>
    </ligand>
</feature>
<dbReference type="RefSeq" id="WP_188824128.1">
    <property type="nucleotide sequence ID" value="NZ_BMHH01000007.1"/>
</dbReference>
<dbReference type="Gene3D" id="3.90.550.10">
    <property type="entry name" value="Spore Coat Polysaccharide Biosynthesis Protein SpsA, Chain A"/>
    <property type="match status" value="1"/>
</dbReference>
<dbReference type="Proteomes" id="UP000646478">
    <property type="component" value="Unassembled WGS sequence"/>
</dbReference>
<feature type="binding site" evidence="8">
    <location>
        <begin position="12"/>
        <end position="14"/>
    </location>
    <ligand>
        <name>GTP</name>
        <dbReference type="ChEBI" id="CHEBI:37565"/>
    </ligand>
</feature>
<dbReference type="EMBL" id="BMHH01000007">
    <property type="protein sequence ID" value="GGA92750.1"/>
    <property type="molecule type" value="Genomic_DNA"/>
</dbReference>
<feature type="binding site" evidence="8">
    <location>
        <position position="104"/>
    </location>
    <ligand>
        <name>GTP</name>
        <dbReference type="ChEBI" id="CHEBI:37565"/>
    </ligand>
</feature>
<keyword evidence="4 8" id="KW-0547">Nucleotide-binding</keyword>
<dbReference type="InterPro" id="IPR025877">
    <property type="entry name" value="MobA-like_NTP_Trfase"/>
</dbReference>
<keyword evidence="11" id="KW-1185">Reference proteome</keyword>
<comment type="function">
    <text evidence="8">Transfers a GMP moiety from GTP to Mo-molybdopterin (Mo-MPT) cofactor (Moco or molybdenum cofactor) to form Mo-molybdopterin guanine dinucleotide (Mo-MGD) cofactor.</text>
</comment>
<comment type="similarity">
    <text evidence="8">Belongs to the MobA family.</text>
</comment>
<dbReference type="GO" id="GO:0061603">
    <property type="term" value="F:molybdenum cofactor guanylyltransferase activity"/>
    <property type="evidence" value="ECO:0007669"/>
    <property type="project" value="UniProtKB-EC"/>
</dbReference>
<feature type="binding site" evidence="8">
    <location>
        <position position="53"/>
    </location>
    <ligand>
        <name>GTP</name>
        <dbReference type="ChEBI" id="CHEBI:37565"/>
    </ligand>
</feature>
<dbReference type="PANTHER" id="PTHR19136">
    <property type="entry name" value="MOLYBDENUM COFACTOR GUANYLYLTRANSFERASE"/>
    <property type="match status" value="1"/>
</dbReference>
<gene>
    <name evidence="8 10" type="primary">mobA</name>
    <name evidence="10" type="ORF">GCM10011491_21010</name>
</gene>
<feature type="binding site" evidence="8">
    <location>
        <position position="25"/>
    </location>
    <ligand>
        <name>GTP</name>
        <dbReference type="ChEBI" id="CHEBI:37565"/>
    </ligand>
</feature>
<keyword evidence="6 8" id="KW-0342">GTP-binding</keyword>
<evidence type="ECO:0000256" key="7">
    <source>
        <dbReference type="ARBA" id="ARBA00023150"/>
    </source>
</evidence>
<accession>A0A916SBT1</accession>
<dbReference type="GO" id="GO:0046872">
    <property type="term" value="F:metal ion binding"/>
    <property type="evidence" value="ECO:0007669"/>
    <property type="project" value="UniProtKB-KW"/>
</dbReference>
<dbReference type="SUPFAM" id="SSF53448">
    <property type="entry name" value="Nucleotide-diphospho-sugar transferases"/>
    <property type="match status" value="1"/>
</dbReference>
<dbReference type="InterPro" id="IPR029044">
    <property type="entry name" value="Nucleotide-diphossugar_trans"/>
</dbReference>
<keyword evidence="5 8" id="KW-0460">Magnesium</keyword>
<reference evidence="10" key="1">
    <citation type="journal article" date="2014" name="Int. J. Syst. Evol. Microbiol.">
        <title>Complete genome sequence of Corynebacterium casei LMG S-19264T (=DSM 44701T), isolated from a smear-ripened cheese.</title>
        <authorList>
            <consortium name="US DOE Joint Genome Institute (JGI-PGF)"/>
            <person name="Walter F."/>
            <person name="Albersmeier A."/>
            <person name="Kalinowski J."/>
            <person name="Ruckert C."/>
        </authorList>
    </citation>
    <scope>NUCLEOTIDE SEQUENCE</scope>
    <source>
        <strain evidence="10">CGMCC 1.15082</strain>
    </source>
</reference>
<comment type="subcellular location">
    <subcellularLocation>
        <location evidence="8">Cytoplasm</location>
    </subcellularLocation>
</comment>
<evidence type="ECO:0000256" key="1">
    <source>
        <dbReference type="ARBA" id="ARBA00022490"/>
    </source>
</evidence>
<dbReference type="AlphaFoldDB" id="A0A916SBT1"/>
<dbReference type="GO" id="GO:0005737">
    <property type="term" value="C:cytoplasm"/>
    <property type="evidence" value="ECO:0007669"/>
    <property type="project" value="UniProtKB-SubCell"/>
</dbReference>
<keyword evidence="3 8" id="KW-0479">Metal-binding</keyword>
<comment type="catalytic activity">
    <reaction evidence="8">
        <text>Mo-molybdopterin + GTP + H(+) = Mo-molybdopterin guanine dinucleotide + diphosphate</text>
        <dbReference type="Rhea" id="RHEA:34243"/>
        <dbReference type="ChEBI" id="CHEBI:15378"/>
        <dbReference type="ChEBI" id="CHEBI:33019"/>
        <dbReference type="ChEBI" id="CHEBI:37565"/>
        <dbReference type="ChEBI" id="CHEBI:71302"/>
        <dbReference type="ChEBI" id="CHEBI:71310"/>
        <dbReference type="EC" id="2.7.7.77"/>
    </reaction>
</comment>
<dbReference type="InterPro" id="IPR013482">
    <property type="entry name" value="Molybde_CF_guanTrfase"/>
</dbReference>
<evidence type="ECO:0000256" key="5">
    <source>
        <dbReference type="ARBA" id="ARBA00022842"/>
    </source>
</evidence>
<evidence type="ECO:0000259" key="9">
    <source>
        <dbReference type="Pfam" id="PF12804"/>
    </source>
</evidence>
<feature type="binding site" evidence="8">
    <location>
        <position position="104"/>
    </location>
    <ligand>
        <name>Mg(2+)</name>
        <dbReference type="ChEBI" id="CHEBI:18420"/>
    </ligand>
</feature>
<evidence type="ECO:0000256" key="3">
    <source>
        <dbReference type="ARBA" id="ARBA00022723"/>
    </source>
</evidence>
<keyword evidence="2 8" id="KW-0808">Transferase</keyword>